<evidence type="ECO:0000256" key="4">
    <source>
        <dbReference type="ARBA" id="ARBA00022692"/>
    </source>
</evidence>
<feature type="region of interest" description="Disordered" evidence="8">
    <location>
        <begin position="54"/>
        <end position="85"/>
    </location>
</feature>
<dbReference type="EMBL" id="PKPP01005958">
    <property type="protein sequence ID" value="PWA58234.1"/>
    <property type="molecule type" value="Genomic_DNA"/>
</dbReference>
<evidence type="ECO:0000256" key="1">
    <source>
        <dbReference type="ARBA" id="ARBA00004167"/>
    </source>
</evidence>
<reference evidence="10 11" key="1">
    <citation type="journal article" date="2018" name="Mol. Plant">
        <title>The genome of Artemisia annua provides insight into the evolution of Asteraceae family and artemisinin biosynthesis.</title>
        <authorList>
            <person name="Shen Q."/>
            <person name="Zhang L."/>
            <person name="Liao Z."/>
            <person name="Wang S."/>
            <person name="Yan T."/>
            <person name="Shi P."/>
            <person name="Liu M."/>
            <person name="Fu X."/>
            <person name="Pan Q."/>
            <person name="Wang Y."/>
            <person name="Lv Z."/>
            <person name="Lu X."/>
            <person name="Zhang F."/>
            <person name="Jiang W."/>
            <person name="Ma Y."/>
            <person name="Chen M."/>
            <person name="Hao X."/>
            <person name="Li L."/>
            <person name="Tang Y."/>
            <person name="Lv G."/>
            <person name="Zhou Y."/>
            <person name="Sun X."/>
            <person name="Brodelius P.E."/>
            <person name="Rose J.K.C."/>
            <person name="Tang K."/>
        </authorList>
    </citation>
    <scope>NUCLEOTIDE SEQUENCE [LARGE SCALE GENOMIC DNA]</scope>
    <source>
        <strain evidence="11">cv. Huhao1</strain>
        <tissue evidence="10">Leaf</tissue>
    </source>
</reference>
<dbReference type="InterPro" id="IPR040359">
    <property type="entry name" value="GDU"/>
</dbReference>
<organism evidence="10 11">
    <name type="scientific">Artemisia annua</name>
    <name type="common">Sweet wormwood</name>
    <dbReference type="NCBI Taxonomy" id="35608"/>
    <lineage>
        <taxon>Eukaryota</taxon>
        <taxon>Viridiplantae</taxon>
        <taxon>Streptophyta</taxon>
        <taxon>Embryophyta</taxon>
        <taxon>Tracheophyta</taxon>
        <taxon>Spermatophyta</taxon>
        <taxon>Magnoliopsida</taxon>
        <taxon>eudicotyledons</taxon>
        <taxon>Gunneridae</taxon>
        <taxon>Pentapetalae</taxon>
        <taxon>asterids</taxon>
        <taxon>campanulids</taxon>
        <taxon>Asterales</taxon>
        <taxon>Asteraceae</taxon>
        <taxon>Asteroideae</taxon>
        <taxon>Anthemideae</taxon>
        <taxon>Artemisiinae</taxon>
        <taxon>Artemisia</taxon>
    </lineage>
</organism>
<evidence type="ECO:0000256" key="5">
    <source>
        <dbReference type="ARBA" id="ARBA00022970"/>
    </source>
</evidence>
<gene>
    <name evidence="10" type="ORF">CTI12_AA402130</name>
</gene>
<keyword evidence="6 9" id="KW-1133">Transmembrane helix</keyword>
<dbReference type="GO" id="GO:0016020">
    <property type="term" value="C:membrane"/>
    <property type="evidence" value="ECO:0007669"/>
    <property type="project" value="UniProtKB-SubCell"/>
</dbReference>
<keyword evidence="5" id="KW-0029">Amino-acid transport</keyword>
<accession>A0A2U1MAD6</accession>
<name>A0A2U1MAD6_ARTAN</name>
<dbReference type="OrthoDB" id="770444at2759"/>
<proteinExistence type="inferred from homology"/>
<dbReference type="GO" id="GO:0080143">
    <property type="term" value="P:regulation of amino acid export"/>
    <property type="evidence" value="ECO:0007669"/>
    <property type="project" value="InterPro"/>
</dbReference>
<evidence type="ECO:0000256" key="3">
    <source>
        <dbReference type="ARBA" id="ARBA00022448"/>
    </source>
</evidence>
<evidence type="ECO:0000313" key="11">
    <source>
        <dbReference type="Proteomes" id="UP000245207"/>
    </source>
</evidence>
<comment type="similarity">
    <text evidence="2">Belongs to the GLUTAMINE DUMPER 1 (TC 9.B.60) family.</text>
</comment>
<evidence type="ECO:0000256" key="8">
    <source>
        <dbReference type="SAM" id="MobiDB-lite"/>
    </source>
</evidence>
<keyword evidence="3" id="KW-0813">Transport</keyword>
<keyword evidence="4 9" id="KW-0812">Transmembrane</keyword>
<feature type="compositionally biased region" description="Low complexity" evidence="8">
    <location>
        <begin position="54"/>
        <end position="66"/>
    </location>
</feature>
<evidence type="ECO:0000313" key="10">
    <source>
        <dbReference type="EMBL" id="PWA58234.1"/>
    </source>
</evidence>
<comment type="caution">
    <text evidence="10">The sequence shown here is derived from an EMBL/GenBank/DDBJ whole genome shotgun (WGS) entry which is preliminary data.</text>
</comment>
<sequence>MTPPIHNTTPVSATEPATGFRWHSPIPYLFGGLAMMLTLIAFALIILVCSYKKPYSSSTNSSPNSTPDQEKSSVPEFRMESSREMEPKIVIVMPGDINPTYLAKPTPPTTTGADHLQQV</sequence>
<keyword evidence="11" id="KW-1185">Reference proteome</keyword>
<comment type="subcellular location">
    <subcellularLocation>
        <location evidence="1">Membrane</location>
        <topology evidence="1">Single-pass membrane protein</topology>
    </subcellularLocation>
</comment>
<feature type="transmembrane region" description="Helical" evidence="9">
    <location>
        <begin position="28"/>
        <end position="51"/>
    </location>
</feature>
<evidence type="ECO:0000256" key="9">
    <source>
        <dbReference type="SAM" id="Phobius"/>
    </source>
</evidence>
<keyword evidence="7 9" id="KW-0472">Membrane</keyword>
<evidence type="ECO:0000256" key="7">
    <source>
        <dbReference type="ARBA" id="ARBA00023136"/>
    </source>
</evidence>
<dbReference type="AlphaFoldDB" id="A0A2U1MAD6"/>
<dbReference type="PANTHER" id="PTHR33228:SF76">
    <property type="entry name" value="PROTEIN GLUTAMINE DUMPER 7"/>
    <property type="match status" value="1"/>
</dbReference>
<dbReference type="GO" id="GO:0006865">
    <property type="term" value="P:amino acid transport"/>
    <property type="evidence" value="ECO:0007669"/>
    <property type="project" value="UniProtKB-KW"/>
</dbReference>
<dbReference type="PANTHER" id="PTHR33228">
    <property type="entry name" value="PROTEIN GLUTAMINE DUMPER 4-RELATED"/>
    <property type="match status" value="1"/>
</dbReference>
<dbReference type="Proteomes" id="UP000245207">
    <property type="component" value="Unassembled WGS sequence"/>
</dbReference>
<protein>
    <submittedName>
        <fullName evidence="10">Uncharacterized protein</fullName>
    </submittedName>
</protein>
<dbReference type="STRING" id="35608.A0A2U1MAD6"/>
<feature type="compositionally biased region" description="Basic and acidic residues" evidence="8">
    <location>
        <begin position="68"/>
        <end position="85"/>
    </location>
</feature>
<evidence type="ECO:0000256" key="2">
    <source>
        <dbReference type="ARBA" id="ARBA00009977"/>
    </source>
</evidence>
<evidence type="ECO:0000256" key="6">
    <source>
        <dbReference type="ARBA" id="ARBA00022989"/>
    </source>
</evidence>